<organism evidence="3 4">
    <name type="scientific">Petrolisthes cinctipes</name>
    <name type="common">Flat porcelain crab</name>
    <dbReference type="NCBI Taxonomy" id="88211"/>
    <lineage>
        <taxon>Eukaryota</taxon>
        <taxon>Metazoa</taxon>
        <taxon>Ecdysozoa</taxon>
        <taxon>Arthropoda</taxon>
        <taxon>Crustacea</taxon>
        <taxon>Multicrustacea</taxon>
        <taxon>Malacostraca</taxon>
        <taxon>Eumalacostraca</taxon>
        <taxon>Eucarida</taxon>
        <taxon>Decapoda</taxon>
        <taxon>Pleocyemata</taxon>
        <taxon>Anomura</taxon>
        <taxon>Galatheoidea</taxon>
        <taxon>Porcellanidae</taxon>
        <taxon>Petrolisthes</taxon>
    </lineage>
</organism>
<dbReference type="Pfam" id="PF15936">
    <property type="entry name" value="DUF4749"/>
    <property type="match status" value="1"/>
</dbReference>
<reference evidence="3" key="1">
    <citation type="submission" date="2023-10" db="EMBL/GenBank/DDBJ databases">
        <title>Genome assemblies of two species of porcelain crab, Petrolisthes cinctipes and Petrolisthes manimaculis (Anomura: Porcellanidae).</title>
        <authorList>
            <person name="Angst P."/>
        </authorList>
    </citation>
    <scope>NUCLEOTIDE SEQUENCE</scope>
    <source>
        <strain evidence="3">PB745_01</strain>
        <tissue evidence="3">Gill</tissue>
    </source>
</reference>
<protein>
    <recommendedName>
        <fullName evidence="2">Zasp-like motif domain-containing protein</fullName>
    </recommendedName>
</protein>
<sequence length="133" mass="14243">MMKGRMGKKRRWRYLEVTGTLQHIQQTQQSLSSVAQHQHHQHQQQFQAPGGLVNKQYNSPLPLYSQENVQEVVRMQAGGRSPAQAVNPAASSSTTSSSSCSSSSAAATATVAAAAATSTADAASVLKRVRQVH</sequence>
<keyword evidence="4" id="KW-1185">Reference proteome</keyword>
<comment type="caution">
    <text evidence="3">The sequence shown here is derived from an EMBL/GenBank/DDBJ whole genome shotgun (WGS) entry which is preliminary data.</text>
</comment>
<feature type="region of interest" description="Disordered" evidence="1">
    <location>
        <begin position="76"/>
        <end position="112"/>
    </location>
</feature>
<dbReference type="Proteomes" id="UP001286313">
    <property type="component" value="Unassembled WGS sequence"/>
</dbReference>
<dbReference type="InterPro" id="IPR006643">
    <property type="entry name" value="Zasp-like_motif"/>
</dbReference>
<evidence type="ECO:0000256" key="1">
    <source>
        <dbReference type="SAM" id="MobiDB-lite"/>
    </source>
</evidence>
<dbReference type="EMBL" id="JAWQEG010001187">
    <property type="protein sequence ID" value="KAK3881679.1"/>
    <property type="molecule type" value="Genomic_DNA"/>
</dbReference>
<feature type="compositionally biased region" description="Low complexity" evidence="1">
    <location>
        <begin position="89"/>
        <end position="112"/>
    </location>
</feature>
<gene>
    <name evidence="3" type="ORF">Pcinc_013898</name>
</gene>
<evidence type="ECO:0000259" key="2">
    <source>
        <dbReference type="SMART" id="SM00735"/>
    </source>
</evidence>
<evidence type="ECO:0000313" key="3">
    <source>
        <dbReference type="EMBL" id="KAK3881679.1"/>
    </source>
</evidence>
<name>A0AAE1KR73_PETCI</name>
<evidence type="ECO:0000313" key="4">
    <source>
        <dbReference type="Proteomes" id="UP001286313"/>
    </source>
</evidence>
<feature type="region of interest" description="Disordered" evidence="1">
    <location>
        <begin position="28"/>
        <end position="52"/>
    </location>
</feature>
<proteinExistence type="predicted"/>
<dbReference type="AlphaFoldDB" id="A0AAE1KR73"/>
<accession>A0AAE1KR73</accession>
<dbReference type="SMART" id="SM00735">
    <property type="entry name" value="ZM"/>
    <property type="match status" value="1"/>
</dbReference>
<feature type="domain" description="Zasp-like motif" evidence="2">
    <location>
        <begin position="51"/>
        <end position="76"/>
    </location>
</feature>
<dbReference type="InterPro" id="IPR031847">
    <property type="entry name" value="PDLI1-4/Zasp-like_mid"/>
</dbReference>